<evidence type="ECO:0000256" key="2">
    <source>
        <dbReference type="ARBA" id="ARBA00022723"/>
    </source>
</evidence>
<evidence type="ECO:0000259" key="5">
    <source>
        <dbReference type="PROSITE" id="PS51891"/>
    </source>
</evidence>
<proteinExistence type="inferred from homology"/>
<dbReference type="SUPFAM" id="SSF51316">
    <property type="entry name" value="Mss4-like"/>
    <property type="match status" value="1"/>
</dbReference>
<evidence type="ECO:0000313" key="7">
    <source>
        <dbReference type="Proteomes" id="UP000708148"/>
    </source>
</evidence>
<comment type="caution">
    <text evidence="6">The sequence shown here is derived from an EMBL/GenBank/DDBJ whole genome shotgun (WGS) entry which is preliminary data.</text>
</comment>
<comment type="similarity">
    <text evidence="1">Belongs to the Gfa family.</text>
</comment>
<evidence type="ECO:0000256" key="4">
    <source>
        <dbReference type="ARBA" id="ARBA00023239"/>
    </source>
</evidence>
<protein>
    <recommendedName>
        <fullName evidence="5">CENP-V/GFA domain-containing protein</fullName>
    </recommendedName>
</protein>
<evidence type="ECO:0000313" key="6">
    <source>
        <dbReference type="EMBL" id="CAD7703668.1"/>
    </source>
</evidence>
<dbReference type="Gene3D" id="3.90.1590.10">
    <property type="entry name" value="glutathione-dependent formaldehyde- activating enzyme (gfa)"/>
    <property type="match status" value="1"/>
</dbReference>
<dbReference type="OrthoDB" id="2151459at2759"/>
<sequence length="176" mass="19116">MATTAGTEGQGGADSGEAPTYKGSCFCGKVKVDVKGPVATTYACHCTICQRTHGAPYIAFANFAAGSITPTPESKEFIACFNTSEKLVRYHCKVCASHVYNDIPVEGYECVDMPVANLERGPDGKVLAWDDVKPQCHALYTHRVEDVHDELPKYDGLPPGFENFNPGKFFHSYPTS</sequence>
<name>A0A8S1JCC1_9CHLO</name>
<dbReference type="Proteomes" id="UP000708148">
    <property type="component" value="Unassembled WGS sequence"/>
</dbReference>
<dbReference type="PANTHER" id="PTHR33337">
    <property type="entry name" value="GFA DOMAIN-CONTAINING PROTEIN"/>
    <property type="match status" value="1"/>
</dbReference>
<dbReference type="EMBL" id="CAJHUC010002352">
    <property type="protein sequence ID" value="CAD7703668.1"/>
    <property type="molecule type" value="Genomic_DNA"/>
</dbReference>
<dbReference type="PROSITE" id="PS51891">
    <property type="entry name" value="CENP_V_GFA"/>
    <property type="match status" value="1"/>
</dbReference>
<dbReference type="PANTHER" id="PTHR33337:SF40">
    <property type="entry name" value="CENP-V_GFA DOMAIN-CONTAINING PROTEIN-RELATED"/>
    <property type="match status" value="1"/>
</dbReference>
<gene>
    <name evidence="6" type="ORF">OSTQU699_LOCUS9025</name>
</gene>
<keyword evidence="4" id="KW-0456">Lyase</keyword>
<dbReference type="InterPro" id="IPR011057">
    <property type="entry name" value="Mss4-like_sf"/>
</dbReference>
<keyword evidence="3" id="KW-0862">Zinc</keyword>
<accession>A0A8S1JCC1</accession>
<evidence type="ECO:0000256" key="1">
    <source>
        <dbReference type="ARBA" id="ARBA00005495"/>
    </source>
</evidence>
<reference evidence="6" key="1">
    <citation type="submission" date="2020-12" db="EMBL/GenBank/DDBJ databases">
        <authorList>
            <person name="Iha C."/>
        </authorList>
    </citation>
    <scope>NUCLEOTIDE SEQUENCE</scope>
</reference>
<dbReference type="GO" id="GO:0046872">
    <property type="term" value="F:metal ion binding"/>
    <property type="evidence" value="ECO:0007669"/>
    <property type="project" value="UniProtKB-KW"/>
</dbReference>
<dbReference type="AlphaFoldDB" id="A0A8S1JCC1"/>
<dbReference type="InterPro" id="IPR006913">
    <property type="entry name" value="CENP-V/GFA"/>
</dbReference>
<dbReference type="GO" id="GO:0016846">
    <property type="term" value="F:carbon-sulfur lyase activity"/>
    <property type="evidence" value="ECO:0007669"/>
    <property type="project" value="InterPro"/>
</dbReference>
<organism evidence="6 7">
    <name type="scientific">Ostreobium quekettii</name>
    <dbReference type="NCBI Taxonomy" id="121088"/>
    <lineage>
        <taxon>Eukaryota</taxon>
        <taxon>Viridiplantae</taxon>
        <taxon>Chlorophyta</taxon>
        <taxon>core chlorophytes</taxon>
        <taxon>Ulvophyceae</taxon>
        <taxon>TCBD clade</taxon>
        <taxon>Bryopsidales</taxon>
        <taxon>Ostreobineae</taxon>
        <taxon>Ostreobiaceae</taxon>
        <taxon>Ostreobium</taxon>
    </lineage>
</organism>
<feature type="domain" description="CENP-V/GFA" evidence="5">
    <location>
        <begin position="21"/>
        <end position="130"/>
    </location>
</feature>
<keyword evidence="7" id="KW-1185">Reference proteome</keyword>
<keyword evidence="2" id="KW-0479">Metal-binding</keyword>
<evidence type="ECO:0000256" key="3">
    <source>
        <dbReference type="ARBA" id="ARBA00022833"/>
    </source>
</evidence>
<dbReference type="Pfam" id="PF04828">
    <property type="entry name" value="GFA"/>
    <property type="match status" value="1"/>
</dbReference>